<dbReference type="OrthoDB" id="2971563at2"/>
<reference evidence="2" key="1">
    <citation type="submission" date="2019-09" db="EMBL/GenBank/DDBJ databases">
        <authorList>
            <person name="Li J."/>
        </authorList>
    </citation>
    <scope>NUCLEOTIDE SEQUENCE [LARGE SCALE GENOMIC DNA]</scope>
    <source>
        <strain evidence="2">JCM 14732</strain>
    </source>
</reference>
<keyword evidence="3" id="KW-1185">Reference proteome</keyword>
<accession>A0A5M4FGP7</accession>
<dbReference type="PANTHER" id="PTHR23131">
    <property type="entry name" value="ENDORIBONUCLEASE LACTB2"/>
    <property type="match status" value="1"/>
</dbReference>
<dbReference type="SMART" id="SM00849">
    <property type="entry name" value="Lactamase_B"/>
    <property type="match status" value="1"/>
</dbReference>
<dbReference type="EMBL" id="SDPQ02000002">
    <property type="protein sequence ID" value="KAA1398320.1"/>
    <property type="molecule type" value="Genomic_DNA"/>
</dbReference>
<comment type="caution">
    <text evidence="2">The sequence shown here is derived from an EMBL/GenBank/DDBJ whole genome shotgun (WGS) entry which is preliminary data.</text>
</comment>
<dbReference type="InterPro" id="IPR001279">
    <property type="entry name" value="Metallo-B-lactamas"/>
</dbReference>
<proteinExistence type="predicted"/>
<dbReference type="AlphaFoldDB" id="A0A5M4FGP7"/>
<dbReference type="Gene3D" id="3.60.15.10">
    <property type="entry name" value="Ribonuclease Z/Hydroxyacylglutathione hydrolase-like"/>
    <property type="match status" value="1"/>
</dbReference>
<dbReference type="InterPro" id="IPR036388">
    <property type="entry name" value="WH-like_DNA-bd_sf"/>
</dbReference>
<dbReference type="PANTHER" id="PTHR23131:SF4">
    <property type="entry name" value="METALLO-BETA-LACTAMASE SUPERFAMILY POTEIN"/>
    <property type="match status" value="1"/>
</dbReference>
<feature type="domain" description="Metallo-beta-lactamase" evidence="1">
    <location>
        <begin position="8"/>
        <end position="220"/>
    </location>
</feature>
<organism evidence="2 3">
    <name type="scientific">Aeromicrobium ginsengisoli</name>
    <dbReference type="NCBI Taxonomy" id="363867"/>
    <lineage>
        <taxon>Bacteria</taxon>
        <taxon>Bacillati</taxon>
        <taxon>Actinomycetota</taxon>
        <taxon>Actinomycetes</taxon>
        <taxon>Propionibacteriales</taxon>
        <taxon>Nocardioidaceae</taxon>
        <taxon>Aeromicrobium</taxon>
    </lineage>
</organism>
<dbReference type="Gene3D" id="1.10.10.10">
    <property type="entry name" value="Winged helix-like DNA-binding domain superfamily/Winged helix DNA-binding domain"/>
    <property type="match status" value="1"/>
</dbReference>
<gene>
    <name evidence="2" type="ORF">ESP70_009835</name>
</gene>
<dbReference type="GO" id="GO:0016787">
    <property type="term" value="F:hydrolase activity"/>
    <property type="evidence" value="ECO:0007669"/>
    <property type="project" value="UniProtKB-KW"/>
</dbReference>
<protein>
    <submittedName>
        <fullName evidence="2">MBL fold metallo-hydrolase</fullName>
    </submittedName>
</protein>
<name>A0A5M4FGP7_9ACTN</name>
<evidence type="ECO:0000259" key="1">
    <source>
        <dbReference type="SMART" id="SM00849"/>
    </source>
</evidence>
<dbReference type="Pfam" id="PF00753">
    <property type="entry name" value="Lactamase_B"/>
    <property type="match status" value="1"/>
</dbReference>
<dbReference type="InterPro" id="IPR050662">
    <property type="entry name" value="Sec-metab_biosynth-thioest"/>
</dbReference>
<evidence type="ECO:0000313" key="3">
    <source>
        <dbReference type="Proteomes" id="UP000380867"/>
    </source>
</evidence>
<dbReference type="Proteomes" id="UP000380867">
    <property type="component" value="Unassembled WGS sequence"/>
</dbReference>
<sequence>MPNDGLRAINVYAIETARGLALIDGGWRVPSALRELTVALAGIRHSPADIHDVYVTHIHRDHYTFAVELRRLFGARVHLGRHEQPGLHEVMAIRTNVPVGSIRDLERAGAPALASDMIDATAAEPFDHDGWELPDSWLDAETLDLGPRELEVVPTPGHTKGHLVFHDHVNRLLFTGDHVLPTITPSIGFELGARELPLQHYLTSLRMLLTRPDARLMPAHGYPADSVHDRVGELLAHHAERFEQAERVVRTLGSGTAADVADRLLWTRRERHFTELDPFNQMMAVCETLAHLDVMVEDGRLAATATPVAIYSAS</sequence>
<evidence type="ECO:0000313" key="2">
    <source>
        <dbReference type="EMBL" id="KAA1398320.1"/>
    </source>
</evidence>
<dbReference type="SUPFAM" id="SSF56281">
    <property type="entry name" value="Metallo-hydrolase/oxidoreductase"/>
    <property type="match status" value="1"/>
</dbReference>
<dbReference type="InterPro" id="IPR036866">
    <property type="entry name" value="RibonucZ/Hydroxyglut_hydro"/>
</dbReference>